<dbReference type="Proteomes" id="UP000014978">
    <property type="component" value="Unassembled WGS sequence"/>
</dbReference>
<evidence type="ECO:0000313" key="3">
    <source>
        <dbReference type="Proteomes" id="UP000014978"/>
    </source>
</evidence>
<dbReference type="OrthoDB" id="5587616at2759"/>
<evidence type="ECO:0000256" key="1">
    <source>
        <dbReference type="SAM" id="Coils"/>
    </source>
</evidence>
<dbReference type="HOGENOM" id="CLU_069888_0_0_1"/>
<reference evidence="3" key="1">
    <citation type="journal article" date="2013" name="PLoS Genet.">
        <title>The genome of Spraguea lophii and the basis of host-microsporidian interactions.</title>
        <authorList>
            <person name="Campbell S.E."/>
            <person name="Williams T.A."/>
            <person name="Yousuf A."/>
            <person name="Soanes D.M."/>
            <person name="Paszkiewicz K.H."/>
            <person name="Williams B.A.P."/>
        </authorList>
    </citation>
    <scope>NUCLEOTIDE SEQUENCE [LARGE SCALE GENOMIC DNA]</scope>
    <source>
        <strain evidence="3">42_110</strain>
    </source>
</reference>
<dbReference type="InterPro" id="IPR011990">
    <property type="entry name" value="TPR-like_helical_dom_sf"/>
</dbReference>
<keyword evidence="3" id="KW-1185">Reference proteome</keyword>
<sequence>MALMENLEEKYPALRQARLCFTQKNYAFASEFYSELLSTMEKNESIHEICKIYLEYAEVLIEEANEYFTLAFLEFAQQRAPNNTEKEEIEESLEIAWSLLEICRQTFAVEKDKILIRRIHTLLGDILLLNNNFQDAITEYAVAIENYEDIKIMQKMASCYEFLEDLNNYLEMNNKILAILLKQNKMDEVEELQAQMDHFKKKIENKEQIPEKVDDSANVIDITKTLRKK</sequence>
<protein>
    <submittedName>
        <fullName evidence="2">Histine-binding protein N1/N2-like protein</fullName>
    </submittedName>
</protein>
<feature type="coiled-coil region" evidence="1">
    <location>
        <begin position="182"/>
        <end position="209"/>
    </location>
</feature>
<dbReference type="InParanoid" id="S7XVC3"/>
<proteinExistence type="predicted"/>
<evidence type="ECO:0000313" key="2">
    <source>
        <dbReference type="EMBL" id="EPR79828.1"/>
    </source>
</evidence>
<keyword evidence="1" id="KW-0175">Coiled coil</keyword>
<comment type="caution">
    <text evidence="2">The sequence shown here is derived from an EMBL/GenBank/DDBJ whole genome shotgun (WGS) entry which is preliminary data.</text>
</comment>
<gene>
    <name evidence="2" type="ORF">SLOPH_2244</name>
</gene>
<dbReference type="VEuPathDB" id="MicrosporidiaDB:SLOPH_2244"/>
<dbReference type="SUPFAM" id="SSF48452">
    <property type="entry name" value="TPR-like"/>
    <property type="match status" value="1"/>
</dbReference>
<accession>S7XVC3</accession>
<dbReference type="EMBL" id="ATCN01000095">
    <property type="protein sequence ID" value="EPR79828.1"/>
    <property type="molecule type" value="Genomic_DNA"/>
</dbReference>
<organism evidence="2 3">
    <name type="scientific">Spraguea lophii (strain 42_110)</name>
    <name type="common">Microsporidian parasite</name>
    <dbReference type="NCBI Taxonomy" id="1358809"/>
    <lineage>
        <taxon>Eukaryota</taxon>
        <taxon>Fungi</taxon>
        <taxon>Fungi incertae sedis</taxon>
        <taxon>Microsporidia</taxon>
        <taxon>Spragueidae</taxon>
        <taxon>Spraguea</taxon>
    </lineage>
</organism>
<name>S7XVC3_SPRLO</name>
<dbReference type="STRING" id="1358809.S7XVC3"/>
<dbReference type="AlphaFoldDB" id="S7XVC3"/>
<dbReference type="Gene3D" id="1.25.40.10">
    <property type="entry name" value="Tetratricopeptide repeat domain"/>
    <property type="match status" value="1"/>
</dbReference>
<dbReference type="OMA" id="DDLEIAW"/>